<accession>A0ABN7W0F7</accession>
<organism evidence="1 2">
    <name type="scientific">Gigaspora margarita</name>
    <dbReference type="NCBI Taxonomy" id="4874"/>
    <lineage>
        <taxon>Eukaryota</taxon>
        <taxon>Fungi</taxon>
        <taxon>Fungi incertae sedis</taxon>
        <taxon>Mucoromycota</taxon>
        <taxon>Glomeromycotina</taxon>
        <taxon>Glomeromycetes</taxon>
        <taxon>Diversisporales</taxon>
        <taxon>Gigasporaceae</taxon>
        <taxon>Gigaspora</taxon>
    </lineage>
</organism>
<keyword evidence="2" id="KW-1185">Reference proteome</keyword>
<reference evidence="1 2" key="1">
    <citation type="submission" date="2021-06" db="EMBL/GenBank/DDBJ databases">
        <authorList>
            <person name="Kallberg Y."/>
            <person name="Tangrot J."/>
            <person name="Rosling A."/>
        </authorList>
    </citation>
    <scope>NUCLEOTIDE SEQUENCE [LARGE SCALE GENOMIC DNA]</scope>
    <source>
        <strain evidence="1 2">120-4 pot B 10/14</strain>
    </source>
</reference>
<evidence type="ECO:0000313" key="2">
    <source>
        <dbReference type="Proteomes" id="UP000789901"/>
    </source>
</evidence>
<protein>
    <submittedName>
        <fullName evidence="1">35564_t:CDS:1</fullName>
    </submittedName>
</protein>
<sequence length="41" mass="4420">MSVKIQPCEESKVIVGTLRLAEKGIAIQPGIPNGSRIIKMN</sequence>
<evidence type="ECO:0000313" key="1">
    <source>
        <dbReference type="EMBL" id="CAG8809402.1"/>
    </source>
</evidence>
<dbReference type="EMBL" id="CAJVQB010026848">
    <property type="protein sequence ID" value="CAG8809402.1"/>
    <property type="molecule type" value="Genomic_DNA"/>
</dbReference>
<name>A0ABN7W0F7_GIGMA</name>
<gene>
    <name evidence="1" type="ORF">GMARGA_LOCUS24880</name>
</gene>
<comment type="caution">
    <text evidence="1">The sequence shown here is derived from an EMBL/GenBank/DDBJ whole genome shotgun (WGS) entry which is preliminary data.</text>
</comment>
<feature type="non-terminal residue" evidence="1">
    <location>
        <position position="41"/>
    </location>
</feature>
<proteinExistence type="predicted"/>
<dbReference type="Proteomes" id="UP000789901">
    <property type="component" value="Unassembled WGS sequence"/>
</dbReference>